<dbReference type="InterPro" id="IPR036721">
    <property type="entry name" value="RCK_C_sf"/>
</dbReference>
<dbReference type="SUPFAM" id="SSF116726">
    <property type="entry name" value="TrkA C-terminal domain-like"/>
    <property type="match status" value="1"/>
</dbReference>
<dbReference type="EMBL" id="VRTY01000045">
    <property type="protein sequence ID" value="TXK44946.1"/>
    <property type="molecule type" value="Genomic_DNA"/>
</dbReference>
<feature type="non-terminal residue" evidence="2">
    <location>
        <position position="1"/>
    </location>
</feature>
<evidence type="ECO:0000313" key="3">
    <source>
        <dbReference type="Proteomes" id="UP000321926"/>
    </source>
</evidence>
<keyword evidence="3" id="KW-1185">Reference proteome</keyword>
<reference evidence="2 3" key="1">
    <citation type="submission" date="2019-08" db="EMBL/GenBank/DDBJ databases">
        <authorList>
            <person name="Shi S."/>
        </authorList>
    </citation>
    <scope>NUCLEOTIDE SEQUENCE [LARGE SCALE GENOMIC DNA]</scope>
    <source>
        <strain evidence="2 3">GY10130</strain>
    </source>
</reference>
<dbReference type="RefSeq" id="WP_304608223.1">
    <property type="nucleotide sequence ID" value="NZ_VRTY01000045.1"/>
</dbReference>
<dbReference type="AlphaFoldDB" id="A0A5C8K2V6"/>
<protein>
    <submittedName>
        <fullName evidence="2">TrkA family potassium uptake protein</fullName>
    </submittedName>
</protein>
<comment type="caution">
    <text evidence="2">The sequence shown here is derived from an EMBL/GenBank/DDBJ whole genome shotgun (WGS) entry which is preliminary data.</text>
</comment>
<organism evidence="2 3">
    <name type="scientific">Pontibacter qinzhouensis</name>
    <dbReference type="NCBI Taxonomy" id="2603253"/>
    <lineage>
        <taxon>Bacteria</taxon>
        <taxon>Pseudomonadati</taxon>
        <taxon>Bacteroidota</taxon>
        <taxon>Cytophagia</taxon>
        <taxon>Cytophagales</taxon>
        <taxon>Hymenobacteraceae</taxon>
        <taxon>Pontibacter</taxon>
    </lineage>
</organism>
<dbReference type="InterPro" id="IPR006037">
    <property type="entry name" value="RCK_C"/>
</dbReference>
<proteinExistence type="predicted"/>
<dbReference type="GO" id="GO:0008324">
    <property type="term" value="F:monoatomic cation transmembrane transporter activity"/>
    <property type="evidence" value="ECO:0007669"/>
    <property type="project" value="InterPro"/>
</dbReference>
<gene>
    <name evidence="2" type="ORF">FVR03_13005</name>
</gene>
<dbReference type="Gene3D" id="3.30.70.1450">
    <property type="entry name" value="Regulator of K+ conductance, C-terminal domain"/>
    <property type="match status" value="1"/>
</dbReference>
<dbReference type="PROSITE" id="PS51202">
    <property type="entry name" value="RCK_C"/>
    <property type="match status" value="1"/>
</dbReference>
<sequence>GKTVAERLLQPSIRTFLPLPDNYEIVEINTPRGIANRSIAKISLREKYNLNLITIKRAFEEILDGKATQVEHIIGVPKAETIIYPSDILILIGKKHDIKRFIEINR</sequence>
<feature type="domain" description="RCK C-terminal" evidence="1">
    <location>
        <begin position="11"/>
        <end position="106"/>
    </location>
</feature>
<dbReference type="GO" id="GO:0006813">
    <property type="term" value="P:potassium ion transport"/>
    <property type="evidence" value="ECO:0007669"/>
    <property type="project" value="InterPro"/>
</dbReference>
<dbReference type="Pfam" id="PF02080">
    <property type="entry name" value="TrkA_C"/>
    <property type="match status" value="1"/>
</dbReference>
<evidence type="ECO:0000313" key="2">
    <source>
        <dbReference type="EMBL" id="TXK44946.1"/>
    </source>
</evidence>
<dbReference type="Proteomes" id="UP000321926">
    <property type="component" value="Unassembled WGS sequence"/>
</dbReference>
<accession>A0A5C8K2V6</accession>
<name>A0A5C8K2V6_9BACT</name>
<evidence type="ECO:0000259" key="1">
    <source>
        <dbReference type="PROSITE" id="PS51202"/>
    </source>
</evidence>